<dbReference type="Proteomes" id="UP001175271">
    <property type="component" value="Unassembled WGS sequence"/>
</dbReference>
<evidence type="ECO:0000313" key="16">
    <source>
        <dbReference type="Proteomes" id="UP001175271"/>
    </source>
</evidence>
<dbReference type="CDD" id="cd16702">
    <property type="entry name" value="RING_CH-C4HC3_MARCH6"/>
    <property type="match status" value="1"/>
</dbReference>
<feature type="transmembrane region" description="Helical" evidence="13">
    <location>
        <begin position="432"/>
        <end position="452"/>
    </location>
</feature>
<name>A0AA39ILK7_9BILA</name>
<feature type="transmembrane region" description="Helical" evidence="13">
    <location>
        <begin position="175"/>
        <end position="199"/>
    </location>
</feature>
<dbReference type="InterPro" id="IPR013083">
    <property type="entry name" value="Znf_RING/FYVE/PHD"/>
</dbReference>
<dbReference type="InterPro" id="IPR056521">
    <property type="entry name" value="MARCHF6-like_C"/>
</dbReference>
<keyword evidence="11 13" id="KW-1133">Transmembrane helix</keyword>
<dbReference type="PANTHER" id="PTHR13145:SF0">
    <property type="entry name" value="E3 UBIQUITIN-PROTEIN LIGASE MARCHF6"/>
    <property type="match status" value="1"/>
</dbReference>
<feature type="transmembrane region" description="Helical" evidence="13">
    <location>
        <begin position="339"/>
        <end position="360"/>
    </location>
</feature>
<feature type="domain" description="RING-CH-type" evidence="14">
    <location>
        <begin position="40"/>
        <end position="98"/>
    </location>
</feature>
<dbReference type="EMBL" id="JAUCMV010000001">
    <property type="protein sequence ID" value="KAK0425487.1"/>
    <property type="molecule type" value="Genomic_DNA"/>
</dbReference>
<evidence type="ECO:0000313" key="15">
    <source>
        <dbReference type="EMBL" id="KAK0425487.1"/>
    </source>
</evidence>
<keyword evidence="9" id="KW-0833">Ubl conjugation pathway</keyword>
<keyword evidence="6 13" id="KW-0812">Transmembrane</keyword>
<feature type="transmembrane region" description="Helical" evidence="13">
    <location>
        <begin position="675"/>
        <end position="696"/>
    </location>
</feature>
<keyword evidence="16" id="KW-1185">Reference proteome</keyword>
<evidence type="ECO:0000256" key="5">
    <source>
        <dbReference type="ARBA" id="ARBA00022679"/>
    </source>
</evidence>
<dbReference type="PROSITE" id="PS51292">
    <property type="entry name" value="ZF_RING_CH"/>
    <property type="match status" value="1"/>
</dbReference>
<dbReference type="Pfam" id="PF23113">
    <property type="entry name" value="MARCHF6_C"/>
    <property type="match status" value="1"/>
</dbReference>
<evidence type="ECO:0000256" key="10">
    <source>
        <dbReference type="ARBA" id="ARBA00022833"/>
    </source>
</evidence>
<dbReference type="FunFam" id="3.30.40.10:FF:000287">
    <property type="entry name" value="RING finger membrane protein"/>
    <property type="match status" value="1"/>
</dbReference>
<dbReference type="GO" id="GO:0061630">
    <property type="term" value="F:ubiquitin protein ligase activity"/>
    <property type="evidence" value="ECO:0007669"/>
    <property type="project" value="UniProtKB-EC"/>
</dbReference>
<feature type="transmembrane region" description="Helical" evidence="13">
    <location>
        <begin position="805"/>
        <end position="828"/>
    </location>
</feature>
<evidence type="ECO:0000256" key="7">
    <source>
        <dbReference type="ARBA" id="ARBA00022723"/>
    </source>
</evidence>
<comment type="caution">
    <text evidence="15">The sequence shown here is derived from an EMBL/GenBank/DDBJ whole genome shotgun (WGS) entry which is preliminary data.</text>
</comment>
<dbReference type="SMART" id="SM00744">
    <property type="entry name" value="RINGv"/>
    <property type="match status" value="1"/>
</dbReference>
<gene>
    <name evidence="15" type="ORF">QR680_009232</name>
</gene>
<feature type="transmembrane region" description="Helical" evidence="13">
    <location>
        <begin position="129"/>
        <end position="155"/>
    </location>
</feature>
<evidence type="ECO:0000256" key="4">
    <source>
        <dbReference type="ARBA" id="ARBA00012483"/>
    </source>
</evidence>
<evidence type="ECO:0000256" key="8">
    <source>
        <dbReference type="ARBA" id="ARBA00022771"/>
    </source>
</evidence>
<feature type="transmembrane region" description="Helical" evidence="13">
    <location>
        <begin position="633"/>
        <end position="655"/>
    </location>
</feature>
<dbReference type="GO" id="GO:0005789">
    <property type="term" value="C:endoplasmic reticulum membrane"/>
    <property type="evidence" value="ECO:0007669"/>
    <property type="project" value="TreeGrafter"/>
</dbReference>
<comment type="pathway">
    <text evidence="3">Protein modification; protein ubiquitination.</text>
</comment>
<evidence type="ECO:0000256" key="6">
    <source>
        <dbReference type="ARBA" id="ARBA00022692"/>
    </source>
</evidence>
<keyword evidence="5" id="KW-0808">Transferase</keyword>
<evidence type="ECO:0000256" key="3">
    <source>
        <dbReference type="ARBA" id="ARBA00004906"/>
    </source>
</evidence>
<dbReference type="SUPFAM" id="SSF57850">
    <property type="entry name" value="RING/U-box"/>
    <property type="match status" value="1"/>
</dbReference>
<evidence type="ECO:0000259" key="14">
    <source>
        <dbReference type="PROSITE" id="PS51292"/>
    </source>
</evidence>
<comment type="subcellular location">
    <subcellularLocation>
        <location evidence="2">Membrane</location>
        <topology evidence="2">Multi-pass membrane protein</topology>
    </subcellularLocation>
</comment>
<evidence type="ECO:0000256" key="1">
    <source>
        <dbReference type="ARBA" id="ARBA00000900"/>
    </source>
</evidence>
<keyword evidence="12 13" id="KW-0472">Membrane</keyword>
<proteinExistence type="predicted"/>
<keyword evidence="10" id="KW-0862">Zinc</keyword>
<feature type="transmembrane region" description="Helical" evidence="13">
    <location>
        <begin position="848"/>
        <end position="869"/>
    </location>
</feature>
<dbReference type="GO" id="GO:0036503">
    <property type="term" value="P:ERAD pathway"/>
    <property type="evidence" value="ECO:0007669"/>
    <property type="project" value="TreeGrafter"/>
</dbReference>
<evidence type="ECO:0000256" key="13">
    <source>
        <dbReference type="SAM" id="Phobius"/>
    </source>
</evidence>
<comment type="catalytic activity">
    <reaction evidence="1">
        <text>S-ubiquitinyl-[E2 ubiquitin-conjugating enzyme]-L-cysteine + [acceptor protein]-L-lysine = [E2 ubiquitin-conjugating enzyme]-L-cysteine + N(6)-ubiquitinyl-[acceptor protein]-L-lysine.</text>
        <dbReference type="EC" id="2.3.2.27"/>
    </reaction>
</comment>
<protein>
    <recommendedName>
        <fullName evidence="4">RING-type E3 ubiquitin transferase</fullName>
        <ecNumber evidence="4">2.3.2.27</ecNumber>
    </recommendedName>
</protein>
<dbReference type="EC" id="2.3.2.27" evidence="4"/>
<dbReference type="Gene3D" id="3.30.40.10">
    <property type="entry name" value="Zinc/RING finger domain, C3HC4 (zinc finger)"/>
    <property type="match status" value="1"/>
</dbReference>
<dbReference type="Pfam" id="PF12906">
    <property type="entry name" value="RINGv"/>
    <property type="match status" value="1"/>
</dbReference>
<dbReference type="GO" id="GO:0008270">
    <property type="term" value="F:zinc ion binding"/>
    <property type="evidence" value="ECO:0007669"/>
    <property type="project" value="UniProtKB-KW"/>
</dbReference>
<evidence type="ECO:0000256" key="2">
    <source>
        <dbReference type="ARBA" id="ARBA00004141"/>
    </source>
</evidence>
<dbReference type="PANTHER" id="PTHR13145">
    <property type="entry name" value="SSM4 PROTEIN"/>
    <property type="match status" value="1"/>
</dbReference>
<organism evidence="15 16">
    <name type="scientific">Steinernema hermaphroditum</name>
    <dbReference type="NCBI Taxonomy" id="289476"/>
    <lineage>
        <taxon>Eukaryota</taxon>
        <taxon>Metazoa</taxon>
        <taxon>Ecdysozoa</taxon>
        <taxon>Nematoda</taxon>
        <taxon>Chromadorea</taxon>
        <taxon>Rhabditida</taxon>
        <taxon>Tylenchina</taxon>
        <taxon>Panagrolaimomorpha</taxon>
        <taxon>Strongyloidoidea</taxon>
        <taxon>Steinernematidae</taxon>
        <taxon>Steinernema</taxon>
    </lineage>
</organism>
<evidence type="ECO:0000256" key="12">
    <source>
        <dbReference type="ARBA" id="ARBA00023136"/>
    </source>
</evidence>
<evidence type="ECO:0000256" key="11">
    <source>
        <dbReference type="ARBA" id="ARBA00022989"/>
    </source>
</evidence>
<reference evidence="15" key="1">
    <citation type="submission" date="2023-06" db="EMBL/GenBank/DDBJ databases">
        <title>Genomic analysis of the entomopathogenic nematode Steinernema hermaphroditum.</title>
        <authorList>
            <person name="Schwarz E.M."/>
            <person name="Heppert J.K."/>
            <person name="Baniya A."/>
            <person name="Schwartz H.T."/>
            <person name="Tan C.-H."/>
            <person name="Antoshechkin I."/>
            <person name="Sternberg P.W."/>
            <person name="Goodrich-Blair H."/>
            <person name="Dillman A.R."/>
        </authorList>
    </citation>
    <scope>NUCLEOTIDE SEQUENCE</scope>
    <source>
        <strain evidence="15">PS9179</strain>
        <tissue evidence="15">Whole animal</tissue>
    </source>
</reference>
<keyword evidence="8" id="KW-0863">Zinc-finger</keyword>
<dbReference type="InterPro" id="IPR011016">
    <property type="entry name" value="Znf_RING-CH"/>
</dbReference>
<feature type="transmembrane region" description="Helical" evidence="13">
    <location>
        <begin position="717"/>
        <end position="743"/>
    </location>
</feature>
<dbReference type="AlphaFoldDB" id="A0AA39ILK7"/>
<sequence length="905" mass="102641">MSKHEELTADSMLFGGAGDSALGTATDSGKRRMGVEVADNEFNDSEVCRVCRSEDGALFYPCMCTGSIKYVHQDCLMEWLKHSKKDVCELCHHKYSFQPIYRSDMPKRLPFAEILKGLYMTIFRILRIWLTYTLVLSAWLGIVPLTACRVFRAVFSGTPTEIVMIPLQLISTKDVAIDCMKGCVIVAIFICTFISLVWLREQIQHGPNEWLQLAQDLNDPQDADMDNVAEGGHNEDEHNAPEPVVNNWLEEDMNQAQGDQQVAELGDGAAQGDLHDWDRVADDLTWQRLLGLDGSFLFLEHVFWVVALNTLFTVVFAFLPYQIGQSVLKFLDVSADNLYFPAPICGLIGYLVISLLISMLHSVAGYFKVSTIFRFLGTSYLVLKVFLLVILEIGMFPLMCGCWLDICSLPLFASSLQSRITGFVNSPFASVFWHWLYGMVYVFYAASFVLILREVLRPGLLWFLRNINDPDFNPIQEMIDQPVVRHVRRMLASTVMFFTTILLVVHLPMKLAAKLFPKVLPYNLFIASESPINEFSMELLLLQVVFPVLLEHTQAVFVLRGAVAFWCRHVGRILDLDRYLLPDDGHVGAAEENDNAREAAGAGLAAQHQALLHMREPTTFQPYAKPSYFPLRIAALLGLMAATSSLISFLLTVIPVSVGRFAVSTFTGITHINDLYTSCLGVFICWFVARGVWLLSDWASSGWAYFVASWRSLSWQAFRVLLVTFPLFFVIPIMVGLTLQLYLMWPLRLGYQQSAVYTVWNDWAMGIVQCKLISGLIMLGPDWWMRNVFEQIYADGLRNMRVAYLYSKLICPAAATCVGLICSPYVFARLILTPMFDLGIEEEILVVRYSYPFVMFVIGLISFVLWQYSKLMYLVQKIRNEKYLVGTRLVNYERKQEALAEPTAE</sequence>
<feature type="transmembrane region" description="Helical" evidence="13">
    <location>
        <begin position="296"/>
        <end position="319"/>
    </location>
</feature>
<keyword evidence="7" id="KW-0479">Metal-binding</keyword>
<accession>A0AA39ILK7</accession>
<feature type="transmembrane region" description="Helical" evidence="13">
    <location>
        <begin position="490"/>
        <end position="509"/>
    </location>
</feature>
<feature type="transmembrane region" description="Helical" evidence="13">
    <location>
        <begin position="381"/>
        <end position="412"/>
    </location>
</feature>
<evidence type="ECO:0000256" key="9">
    <source>
        <dbReference type="ARBA" id="ARBA00022786"/>
    </source>
</evidence>